<evidence type="ECO:0000256" key="2">
    <source>
        <dbReference type="ARBA" id="ARBA00007072"/>
    </source>
</evidence>
<keyword evidence="5" id="KW-0136">Cellulose degradation</keyword>
<comment type="catalytic activity">
    <reaction evidence="1">
        <text>Endohydrolysis of (1-&gt;4)-beta-D-glucosidic linkages in cellulose, lichenin and cereal beta-D-glucans.</text>
        <dbReference type="EC" id="3.2.1.4"/>
    </reaction>
</comment>
<organism evidence="11 12">
    <name type="scientific">Brassica carinata</name>
    <name type="common">Ethiopian mustard</name>
    <name type="synonym">Abyssinian cabbage</name>
    <dbReference type="NCBI Taxonomy" id="52824"/>
    <lineage>
        <taxon>Eukaryota</taxon>
        <taxon>Viridiplantae</taxon>
        <taxon>Streptophyta</taxon>
        <taxon>Embryophyta</taxon>
        <taxon>Tracheophyta</taxon>
        <taxon>Spermatophyta</taxon>
        <taxon>Magnoliopsida</taxon>
        <taxon>eudicotyledons</taxon>
        <taxon>Gunneridae</taxon>
        <taxon>Pentapetalae</taxon>
        <taxon>rosids</taxon>
        <taxon>malvids</taxon>
        <taxon>Brassicales</taxon>
        <taxon>Brassicaceae</taxon>
        <taxon>Brassiceae</taxon>
        <taxon>Brassica</taxon>
    </lineage>
</organism>
<dbReference type="SUPFAM" id="SSF48208">
    <property type="entry name" value="Six-hairpin glycosidases"/>
    <property type="match status" value="1"/>
</dbReference>
<evidence type="ECO:0000256" key="6">
    <source>
        <dbReference type="ARBA" id="ARBA00023277"/>
    </source>
</evidence>
<evidence type="ECO:0000256" key="4">
    <source>
        <dbReference type="ARBA" id="ARBA00022801"/>
    </source>
</evidence>
<sequence>MSYMNRTAVECNAGFNDWYHSPAPNPNVLTGALVGGPDENDAYGDERTDFQHSEPVPATVAPFVGVLAAFA</sequence>
<feature type="domain" description="Glycoside hydrolase family 9" evidence="10">
    <location>
        <begin position="17"/>
        <end position="67"/>
    </location>
</feature>
<gene>
    <name evidence="11" type="ORF">Bca52824_008831</name>
</gene>
<feature type="region of interest" description="Disordered" evidence="9">
    <location>
        <begin position="29"/>
        <end position="55"/>
    </location>
</feature>
<reference evidence="11 12" key="1">
    <citation type="submission" date="2020-02" db="EMBL/GenBank/DDBJ databases">
        <authorList>
            <person name="Ma Q."/>
            <person name="Huang Y."/>
            <person name="Song X."/>
            <person name="Pei D."/>
        </authorList>
    </citation>
    <scope>NUCLEOTIDE SEQUENCE [LARGE SCALE GENOMIC DNA]</scope>
    <source>
        <strain evidence="11">Sxm20200214</strain>
        <tissue evidence="11">Leaf</tissue>
    </source>
</reference>
<evidence type="ECO:0000313" key="12">
    <source>
        <dbReference type="Proteomes" id="UP000886595"/>
    </source>
</evidence>
<evidence type="ECO:0000256" key="7">
    <source>
        <dbReference type="ARBA" id="ARBA00023295"/>
    </source>
</evidence>
<protein>
    <recommendedName>
        <fullName evidence="3">cellulase</fullName>
        <ecNumber evidence="3">3.2.1.4</ecNumber>
    </recommendedName>
</protein>
<comment type="similarity">
    <text evidence="2">Belongs to the glycosyl hydrolase 9 (cellulase E) family.</text>
</comment>
<name>A0A8X7W8R6_BRACI</name>
<dbReference type="GO" id="GO:0008810">
    <property type="term" value="F:cellulase activity"/>
    <property type="evidence" value="ECO:0007669"/>
    <property type="project" value="UniProtKB-EC"/>
</dbReference>
<dbReference type="EC" id="3.2.1.4" evidence="3"/>
<keyword evidence="8" id="KW-0624">Polysaccharide degradation</keyword>
<keyword evidence="7" id="KW-0326">Glycosidase</keyword>
<proteinExistence type="inferred from homology"/>
<dbReference type="EMBL" id="JAAMPC010000002">
    <property type="protein sequence ID" value="KAG2326103.1"/>
    <property type="molecule type" value="Genomic_DNA"/>
</dbReference>
<evidence type="ECO:0000259" key="10">
    <source>
        <dbReference type="Pfam" id="PF00759"/>
    </source>
</evidence>
<keyword evidence="4" id="KW-0378">Hydrolase</keyword>
<keyword evidence="6" id="KW-0119">Carbohydrate metabolism</keyword>
<dbReference type="InterPro" id="IPR008928">
    <property type="entry name" value="6-hairpin_glycosidase_sf"/>
</dbReference>
<dbReference type="InterPro" id="IPR012341">
    <property type="entry name" value="6hp_glycosidase-like_sf"/>
</dbReference>
<accession>A0A8X7W8R6</accession>
<dbReference type="Gene3D" id="1.50.10.10">
    <property type="match status" value="1"/>
</dbReference>
<evidence type="ECO:0000256" key="9">
    <source>
        <dbReference type="SAM" id="MobiDB-lite"/>
    </source>
</evidence>
<evidence type="ECO:0000256" key="5">
    <source>
        <dbReference type="ARBA" id="ARBA00023001"/>
    </source>
</evidence>
<dbReference type="AlphaFoldDB" id="A0A8X7W8R6"/>
<evidence type="ECO:0000256" key="3">
    <source>
        <dbReference type="ARBA" id="ARBA00012601"/>
    </source>
</evidence>
<dbReference type="OrthoDB" id="10257085at2759"/>
<evidence type="ECO:0000256" key="8">
    <source>
        <dbReference type="ARBA" id="ARBA00023326"/>
    </source>
</evidence>
<dbReference type="InterPro" id="IPR001701">
    <property type="entry name" value="Glyco_hydro_9"/>
</dbReference>
<evidence type="ECO:0000256" key="1">
    <source>
        <dbReference type="ARBA" id="ARBA00000966"/>
    </source>
</evidence>
<dbReference type="Proteomes" id="UP000886595">
    <property type="component" value="Unassembled WGS sequence"/>
</dbReference>
<keyword evidence="12" id="KW-1185">Reference proteome</keyword>
<evidence type="ECO:0000313" key="11">
    <source>
        <dbReference type="EMBL" id="KAG2326103.1"/>
    </source>
</evidence>
<dbReference type="GO" id="GO:0030245">
    <property type="term" value="P:cellulose catabolic process"/>
    <property type="evidence" value="ECO:0007669"/>
    <property type="project" value="UniProtKB-KW"/>
</dbReference>
<comment type="caution">
    <text evidence="11">The sequence shown here is derived from an EMBL/GenBank/DDBJ whole genome shotgun (WGS) entry which is preliminary data.</text>
</comment>
<dbReference type="Pfam" id="PF00759">
    <property type="entry name" value="Glyco_hydro_9"/>
    <property type="match status" value="1"/>
</dbReference>
<dbReference type="PANTHER" id="PTHR22298">
    <property type="entry name" value="ENDO-1,4-BETA-GLUCANASE"/>
    <property type="match status" value="1"/>
</dbReference>